<feature type="compositionally biased region" description="Basic residues" evidence="1">
    <location>
        <begin position="1"/>
        <end position="23"/>
    </location>
</feature>
<organism evidence="2 3">
    <name type="scientific">Streptomyces marincola</name>
    <dbReference type="NCBI Taxonomy" id="2878388"/>
    <lineage>
        <taxon>Bacteria</taxon>
        <taxon>Bacillati</taxon>
        <taxon>Actinomycetota</taxon>
        <taxon>Actinomycetes</taxon>
        <taxon>Kitasatosporales</taxon>
        <taxon>Streptomycetaceae</taxon>
        <taxon>Streptomyces</taxon>
    </lineage>
</organism>
<name>A0A1W7D2W3_9ACTN</name>
<reference evidence="2 3" key="1">
    <citation type="submission" date="2017-05" db="EMBL/GenBank/DDBJ databases">
        <title>Complete genome sequence of Streptomyces sp. SCSIO 03032 revealed the diverse biosynthetic pathways for its bioactive secondary metabolites.</title>
        <authorList>
            <person name="Ma L."/>
            <person name="Zhu Y."/>
            <person name="Zhang W."/>
            <person name="Zhang G."/>
            <person name="Tian X."/>
            <person name="Zhang S."/>
            <person name="Zhang C."/>
        </authorList>
    </citation>
    <scope>NUCLEOTIDE SEQUENCE [LARGE SCALE GENOMIC DNA]</scope>
    <source>
        <strain evidence="2 3">SCSIO 03032</strain>
    </source>
</reference>
<keyword evidence="3" id="KW-1185">Reference proteome</keyword>
<evidence type="ECO:0000256" key="1">
    <source>
        <dbReference type="SAM" id="MobiDB-lite"/>
    </source>
</evidence>
<dbReference type="EMBL" id="CP021121">
    <property type="protein sequence ID" value="ARQ70900.1"/>
    <property type="molecule type" value="Genomic_DNA"/>
</dbReference>
<dbReference type="KEGG" id="smao:CAG99_20480"/>
<feature type="region of interest" description="Disordered" evidence="1">
    <location>
        <begin position="159"/>
        <end position="185"/>
    </location>
</feature>
<evidence type="ECO:0000313" key="2">
    <source>
        <dbReference type="EMBL" id="ARQ70900.1"/>
    </source>
</evidence>
<dbReference type="InterPro" id="IPR025341">
    <property type="entry name" value="DUF4247"/>
</dbReference>
<dbReference type="Pfam" id="PF14042">
    <property type="entry name" value="DUF4247"/>
    <property type="match status" value="1"/>
</dbReference>
<evidence type="ECO:0000313" key="3">
    <source>
        <dbReference type="Proteomes" id="UP000194218"/>
    </source>
</evidence>
<evidence type="ECO:0008006" key="4">
    <source>
        <dbReference type="Google" id="ProtNLM"/>
    </source>
</evidence>
<protein>
    <recommendedName>
        <fullName evidence="4">DUF4247 domain-containing protein</fullName>
    </recommendedName>
</protein>
<accession>A0A1W7D2W3</accession>
<feature type="compositionally biased region" description="Gly residues" evidence="1">
    <location>
        <begin position="171"/>
        <end position="185"/>
    </location>
</feature>
<proteinExistence type="predicted"/>
<gene>
    <name evidence="2" type="ORF">CAG99_20480</name>
</gene>
<feature type="region of interest" description="Disordered" evidence="1">
    <location>
        <begin position="1"/>
        <end position="46"/>
    </location>
</feature>
<dbReference type="Proteomes" id="UP000194218">
    <property type="component" value="Chromosome"/>
</dbReference>
<dbReference type="AlphaFoldDB" id="A0A1W7D2W3"/>
<sequence length="185" mass="19797">MRRVPGLTRRRHRPRRAPRGPRHHLADLAHVSPGRPDRGNPHPAGGTVIRARTLPAAAVTGALLITGCGGGDDDDAPRAWIAATYESTGTPGRYRDARDAPATVAREISGERRPEDRVDSRGMVFLRYDDDVVVVAPRMTGGSDIDIDDYDEARSHYSGHVGHVWPASPSRGGGDFRGGGPGSGK</sequence>